<dbReference type="OrthoDB" id="5567595at2"/>
<name>A0A250KUU2_9GAMM</name>
<gene>
    <name evidence="3" type="ORF">sS8_1591</name>
</gene>
<dbReference type="Gene3D" id="3.30.310.170">
    <property type="entry name" value="Outer membrane protein assembly factor BamC"/>
    <property type="match status" value="1"/>
</dbReference>
<dbReference type="InterPro" id="IPR010653">
    <property type="entry name" value="NlpB/DapX"/>
</dbReference>
<organism evidence="3 4">
    <name type="scientific">Methylocaldum marinum</name>
    <dbReference type="NCBI Taxonomy" id="1432792"/>
    <lineage>
        <taxon>Bacteria</taxon>
        <taxon>Pseudomonadati</taxon>
        <taxon>Pseudomonadota</taxon>
        <taxon>Gammaproteobacteria</taxon>
        <taxon>Methylococcales</taxon>
        <taxon>Methylococcaceae</taxon>
        <taxon>Methylocaldum</taxon>
    </lineage>
</organism>
<proteinExistence type="predicted"/>
<accession>A0A250KUU2</accession>
<feature type="compositionally biased region" description="Polar residues" evidence="1">
    <location>
        <begin position="82"/>
        <end position="91"/>
    </location>
</feature>
<sequence>MNRFDFRAVILASSVLVLSSCSFVAGLFPDKQKQYKFSSEIPALEIPPDLHASTIEGSENRVEPSRLSASADKSTLSDESENGSSQATLAQNSDDIPLIELEASYAEAWNEVGKALGRLRLEVSDQNRSDGLYYVYFREEDKPYEDRGLFGDLSALFTGSEPPAKEYRVKLEDRRNVTVIYVLDENGEPRREGPGLDLLKRLHQTLSSLDEFQEPDKE</sequence>
<keyword evidence="3" id="KW-0449">Lipoprotein</keyword>
<keyword evidence="2" id="KW-0732">Signal</keyword>
<dbReference type="EMBL" id="AP017928">
    <property type="protein sequence ID" value="BBA33549.1"/>
    <property type="molecule type" value="Genomic_DNA"/>
</dbReference>
<dbReference type="Pfam" id="PF06804">
    <property type="entry name" value="Lipoprotein_18"/>
    <property type="match status" value="1"/>
</dbReference>
<dbReference type="InterPro" id="IPR042268">
    <property type="entry name" value="BamC_C"/>
</dbReference>
<feature type="signal peptide" evidence="2">
    <location>
        <begin position="1"/>
        <end position="25"/>
    </location>
</feature>
<dbReference type="Proteomes" id="UP000266313">
    <property type="component" value="Chromosome"/>
</dbReference>
<feature type="chain" id="PRO_5012490579" evidence="2">
    <location>
        <begin position="26"/>
        <end position="218"/>
    </location>
</feature>
<reference evidence="3 4" key="1">
    <citation type="submission" date="2016-12" db="EMBL/GenBank/DDBJ databases">
        <title>Genome sequencing of Methylocaldum marinum.</title>
        <authorList>
            <person name="Takeuchi M."/>
            <person name="Kamagata Y."/>
            <person name="Hiraoka S."/>
            <person name="Oshima K."/>
            <person name="Hattori M."/>
            <person name="Iwasaki W."/>
        </authorList>
    </citation>
    <scope>NUCLEOTIDE SEQUENCE [LARGE SCALE GENOMIC DNA]</scope>
    <source>
        <strain evidence="3 4">S8</strain>
    </source>
</reference>
<evidence type="ECO:0000256" key="2">
    <source>
        <dbReference type="SAM" id="SignalP"/>
    </source>
</evidence>
<evidence type="ECO:0000313" key="3">
    <source>
        <dbReference type="EMBL" id="BBA33549.1"/>
    </source>
</evidence>
<evidence type="ECO:0000256" key="1">
    <source>
        <dbReference type="SAM" id="MobiDB-lite"/>
    </source>
</evidence>
<evidence type="ECO:0000313" key="4">
    <source>
        <dbReference type="Proteomes" id="UP000266313"/>
    </source>
</evidence>
<dbReference type="KEGG" id="mmai:sS8_1591"/>
<feature type="region of interest" description="Disordered" evidence="1">
    <location>
        <begin position="55"/>
        <end position="91"/>
    </location>
</feature>
<dbReference type="AlphaFoldDB" id="A0A250KUU2"/>
<keyword evidence="4" id="KW-1185">Reference proteome</keyword>
<protein>
    <submittedName>
        <fullName evidence="3">Putative lipoprotein</fullName>
    </submittedName>
</protein>
<dbReference type="PROSITE" id="PS51257">
    <property type="entry name" value="PROKAR_LIPOPROTEIN"/>
    <property type="match status" value="1"/>
</dbReference>